<dbReference type="SUPFAM" id="SSF56784">
    <property type="entry name" value="HAD-like"/>
    <property type="match status" value="1"/>
</dbReference>
<dbReference type="PANTHER" id="PTHR10000">
    <property type="entry name" value="PHOSPHOSERINE PHOSPHATASE"/>
    <property type="match status" value="1"/>
</dbReference>
<evidence type="ECO:0000313" key="2">
    <source>
        <dbReference type="Proteomes" id="UP000198508"/>
    </source>
</evidence>
<name>A0A1I0HQH0_9FIRM</name>
<dbReference type="GO" id="GO:0016791">
    <property type="term" value="F:phosphatase activity"/>
    <property type="evidence" value="ECO:0007669"/>
    <property type="project" value="TreeGrafter"/>
</dbReference>
<proteinExistence type="predicted"/>
<dbReference type="STRING" id="460384.SAMN05216313_11750"/>
<sequence>MNQTIYLASDYDGTFKQGTIRDEDKEAIRRFRSCGGRFGLVTGRALSMLEQEFVRYDMQMDFIIACTGAAVFDRDLNVIFKQPIDKATAWELAAEMERRPAGLCGMASLHKHSRLYLHPSLAASRDHNPEGLPQYPREAVEQDGDIISMFLRGFDAEDSLALYNHLTEAYRGRLDFHYNGGAIDVTAPGVSKTGGVRSLARLHPDARVCVIGDEMNDLDMIRTFQGFSVTTGNETVKRAASRVFDHVSDCIDYLLQE</sequence>
<dbReference type="PANTHER" id="PTHR10000:SF8">
    <property type="entry name" value="HAD SUPERFAMILY HYDROLASE-LIKE, TYPE 3"/>
    <property type="match status" value="1"/>
</dbReference>
<keyword evidence="2" id="KW-1185">Reference proteome</keyword>
<dbReference type="EMBL" id="FOIM01000017">
    <property type="protein sequence ID" value="SET86369.1"/>
    <property type="molecule type" value="Genomic_DNA"/>
</dbReference>
<gene>
    <name evidence="1" type="ORF">SAMN05216313_11750</name>
</gene>
<evidence type="ECO:0008006" key="3">
    <source>
        <dbReference type="Google" id="ProtNLM"/>
    </source>
</evidence>
<protein>
    <recommendedName>
        <fullName evidence="3">HAD-IIB family hydrolase</fullName>
    </recommendedName>
</protein>
<accession>A0A1I0HQH0</accession>
<reference evidence="2" key="1">
    <citation type="submission" date="2016-10" db="EMBL/GenBank/DDBJ databases">
        <authorList>
            <person name="Varghese N."/>
            <person name="Submissions S."/>
        </authorList>
    </citation>
    <scope>NUCLEOTIDE SEQUENCE [LARGE SCALE GENOMIC DNA]</scope>
    <source>
        <strain evidence="2">NLAE-zl-G277</strain>
    </source>
</reference>
<organism evidence="1 2">
    <name type="scientific">Enterocloster lavalensis</name>
    <dbReference type="NCBI Taxonomy" id="460384"/>
    <lineage>
        <taxon>Bacteria</taxon>
        <taxon>Bacillati</taxon>
        <taxon>Bacillota</taxon>
        <taxon>Clostridia</taxon>
        <taxon>Lachnospirales</taxon>
        <taxon>Lachnospiraceae</taxon>
        <taxon>Enterocloster</taxon>
    </lineage>
</organism>
<dbReference type="GO" id="GO:0000287">
    <property type="term" value="F:magnesium ion binding"/>
    <property type="evidence" value="ECO:0007669"/>
    <property type="project" value="TreeGrafter"/>
</dbReference>
<dbReference type="InterPro" id="IPR036412">
    <property type="entry name" value="HAD-like_sf"/>
</dbReference>
<dbReference type="RefSeq" id="WP_092365790.1">
    <property type="nucleotide sequence ID" value="NZ_DAINWJ010000060.1"/>
</dbReference>
<evidence type="ECO:0000313" key="1">
    <source>
        <dbReference type="EMBL" id="SET86369.1"/>
    </source>
</evidence>
<dbReference type="Gene3D" id="3.30.1240.10">
    <property type="match status" value="1"/>
</dbReference>
<dbReference type="Gene3D" id="3.40.50.1000">
    <property type="entry name" value="HAD superfamily/HAD-like"/>
    <property type="match status" value="1"/>
</dbReference>
<dbReference type="AlphaFoldDB" id="A0A1I0HQH0"/>
<dbReference type="Pfam" id="PF08282">
    <property type="entry name" value="Hydrolase_3"/>
    <property type="match status" value="1"/>
</dbReference>
<dbReference type="GO" id="GO:0005829">
    <property type="term" value="C:cytosol"/>
    <property type="evidence" value="ECO:0007669"/>
    <property type="project" value="TreeGrafter"/>
</dbReference>
<dbReference type="InterPro" id="IPR023214">
    <property type="entry name" value="HAD_sf"/>
</dbReference>
<dbReference type="Proteomes" id="UP000198508">
    <property type="component" value="Unassembled WGS sequence"/>
</dbReference>